<feature type="compositionally biased region" description="Acidic residues" evidence="1">
    <location>
        <begin position="241"/>
        <end position="251"/>
    </location>
</feature>
<feature type="compositionally biased region" description="Polar residues" evidence="1">
    <location>
        <begin position="586"/>
        <end position="605"/>
    </location>
</feature>
<proteinExistence type="predicted"/>
<dbReference type="InParanoid" id="B0CZ82"/>
<dbReference type="EMBL" id="DS547094">
    <property type="protein sequence ID" value="EDR12105.1"/>
    <property type="molecule type" value="Genomic_DNA"/>
</dbReference>
<keyword evidence="3" id="KW-1185">Reference proteome</keyword>
<dbReference type="AlphaFoldDB" id="B0CZ82"/>
<dbReference type="OrthoDB" id="3061761at2759"/>
<sequence length="692" mass="75145">MSDEESWNDGNATGGTESGSLISDVLQSLSDPEVPARLIDLPYAPTTRVVEEDDESVTKYADLCSQFLRLDEEEDLSIGARTVDHGALFMKDRPPGVELPRQPLEYACEHASCSANLYKADEDGLYRSGSNGIGTCRNETSEAVQFDAWEVDEAGSVDVFELYGTDIFYFDEVPLSDANTEELRDVPPSPGLSEASVDGTGRYFTMSKGKCKEGTDCADPPPMRGGLHSTKSGGKWKGEADLEDPPLEDDEEPIERPIAETNSEWVKHNTPLLEEYAKQQINPPLGKRVDVELGDATQFVLGMFQMPANRGGIKEKGKKGRPNLKKQDLAEAENVLLDGFVDIQKWADEYLRVRFGQESTVIGALVPTLLTMIVNSFYEAQMVLLDNIVSKALELKNDRLGSSLEVSDFAFGFDFKMTQELPFLAEASCRVRETPVDKAAEILAVTASINAVTEKTAEVSQRSSRGRGTGHRGRGIQVGSRGNVTSSRGRPIRPRKLADSDADEGEVVVTPIPSVPVQRKKQPARRAPNKAPMKASPESEVDVESLPLDHSEIQSGTETMLNSPADTLIALDGFDDVESLFKVAGGSSTPLDSAKTSTSGGSVEKSSIPPPTTHLYRRYDTRPVARVASSGAPRLTVRIPRLSSKLSVSAARLSPLGQLCVNAIPDPEEPSGATVPSISDTGRARKKRKRDE</sequence>
<feature type="region of interest" description="Disordered" evidence="1">
    <location>
        <begin position="456"/>
        <end position="545"/>
    </location>
</feature>
<feature type="compositionally biased region" description="Polar residues" evidence="1">
    <location>
        <begin position="18"/>
        <end position="27"/>
    </location>
</feature>
<gene>
    <name evidence="2" type="ORF">LACBIDRAFT_323133</name>
</gene>
<reference evidence="2 3" key="1">
    <citation type="journal article" date="2008" name="Nature">
        <title>The genome of Laccaria bicolor provides insights into mycorrhizal symbiosis.</title>
        <authorList>
            <person name="Martin F."/>
            <person name="Aerts A."/>
            <person name="Ahren D."/>
            <person name="Brun A."/>
            <person name="Danchin E.G.J."/>
            <person name="Duchaussoy F."/>
            <person name="Gibon J."/>
            <person name="Kohler A."/>
            <person name="Lindquist E."/>
            <person name="Pereda V."/>
            <person name="Salamov A."/>
            <person name="Shapiro H.J."/>
            <person name="Wuyts J."/>
            <person name="Blaudez D."/>
            <person name="Buee M."/>
            <person name="Brokstein P."/>
            <person name="Canbaeck B."/>
            <person name="Cohen D."/>
            <person name="Courty P.E."/>
            <person name="Coutinho P.M."/>
            <person name="Delaruelle C."/>
            <person name="Detter J.C."/>
            <person name="Deveau A."/>
            <person name="DiFazio S."/>
            <person name="Duplessis S."/>
            <person name="Fraissinet-Tachet L."/>
            <person name="Lucic E."/>
            <person name="Frey-Klett P."/>
            <person name="Fourrey C."/>
            <person name="Feussner I."/>
            <person name="Gay G."/>
            <person name="Grimwood J."/>
            <person name="Hoegger P.J."/>
            <person name="Jain P."/>
            <person name="Kilaru S."/>
            <person name="Labbe J."/>
            <person name="Lin Y.C."/>
            <person name="Legue V."/>
            <person name="Le Tacon F."/>
            <person name="Marmeisse R."/>
            <person name="Melayah D."/>
            <person name="Montanini B."/>
            <person name="Muratet M."/>
            <person name="Nehls U."/>
            <person name="Niculita-Hirzel H."/>
            <person name="Oudot-Le Secq M.P."/>
            <person name="Peter M."/>
            <person name="Quesneville H."/>
            <person name="Rajashekar B."/>
            <person name="Reich M."/>
            <person name="Rouhier N."/>
            <person name="Schmutz J."/>
            <person name="Yin T."/>
            <person name="Chalot M."/>
            <person name="Henrissat B."/>
            <person name="Kuees U."/>
            <person name="Lucas S."/>
            <person name="Van de Peer Y."/>
            <person name="Podila G.K."/>
            <person name="Polle A."/>
            <person name="Pukkila P.J."/>
            <person name="Richardson P.M."/>
            <person name="Rouze P."/>
            <person name="Sanders I.R."/>
            <person name="Stajich J.E."/>
            <person name="Tunlid A."/>
            <person name="Tuskan G."/>
            <person name="Grigoriev I.V."/>
        </authorList>
    </citation>
    <scope>NUCLEOTIDE SEQUENCE [LARGE SCALE GENOMIC DNA]</scope>
    <source>
        <strain evidence="3">S238N-H82 / ATCC MYA-4686</strain>
    </source>
</reference>
<feature type="region of interest" description="Disordered" evidence="1">
    <location>
        <begin position="664"/>
        <end position="692"/>
    </location>
</feature>
<feature type="compositionally biased region" description="Basic residues" evidence="1">
    <location>
        <begin position="518"/>
        <end position="528"/>
    </location>
</feature>
<organism evidence="3">
    <name type="scientific">Laccaria bicolor (strain S238N-H82 / ATCC MYA-4686)</name>
    <name type="common">Bicoloured deceiver</name>
    <name type="synonym">Laccaria laccata var. bicolor</name>
    <dbReference type="NCBI Taxonomy" id="486041"/>
    <lineage>
        <taxon>Eukaryota</taxon>
        <taxon>Fungi</taxon>
        <taxon>Dikarya</taxon>
        <taxon>Basidiomycota</taxon>
        <taxon>Agaricomycotina</taxon>
        <taxon>Agaricomycetes</taxon>
        <taxon>Agaricomycetidae</taxon>
        <taxon>Agaricales</taxon>
        <taxon>Agaricineae</taxon>
        <taxon>Hydnangiaceae</taxon>
        <taxon>Laccaria</taxon>
    </lineage>
</organism>
<feature type="compositionally biased region" description="Basic residues" evidence="1">
    <location>
        <begin position="464"/>
        <end position="474"/>
    </location>
</feature>
<dbReference type="Proteomes" id="UP000001194">
    <property type="component" value="Unassembled WGS sequence"/>
</dbReference>
<feature type="region of interest" description="Disordered" evidence="1">
    <location>
        <begin position="585"/>
        <end position="615"/>
    </location>
</feature>
<dbReference type="RefSeq" id="XP_001876369.1">
    <property type="nucleotide sequence ID" value="XM_001876334.1"/>
</dbReference>
<protein>
    <submittedName>
        <fullName evidence="2">Predicted protein</fullName>
    </submittedName>
</protein>
<dbReference type="GeneID" id="6072656"/>
<name>B0CZ82_LACBS</name>
<feature type="region of interest" description="Disordered" evidence="1">
    <location>
        <begin position="214"/>
        <end position="251"/>
    </location>
</feature>
<dbReference type="HOGENOM" id="CLU_405995_0_0_1"/>
<evidence type="ECO:0000313" key="2">
    <source>
        <dbReference type="EMBL" id="EDR12105.1"/>
    </source>
</evidence>
<accession>B0CZ82</accession>
<dbReference type="KEGG" id="lbc:LACBIDRAFT_323133"/>
<evidence type="ECO:0000313" key="3">
    <source>
        <dbReference type="Proteomes" id="UP000001194"/>
    </source>
</evidence>
<feature type="region of interest" description="Disordered" evidence="1">
    <location>
        <begin position="1"/>
        <end position="27"/>
    </location>
</feature>
<evidence type="ECO:0000256" key="1">
    <source>
        <dbReference type="SAM" id="MobiDB-lite"/>
    </source>
</evidence>